<evidence type="ECO:0000313" key="2">
    <source>
        <dbReference type="EMBL" id="MFG6301018.1"/>
    </source>
</evidence>
<name>A0AAX3ZTK0_STRRO</name>
<evidence type="ECO:0008006" key="6">
    <source>
        <dbReference type="Google" id="ProtNLM"/>
    </source>
</evidence>
<evidence type="ECO:0000313" key="5">
    <source>
        <dbReference type="Proteomes" id="UP001605990"/>
    </source>
</evidence>
<feature type="transmembrane region" description="Helical" evidence="1">
    <location>
        <begin position="12"/>
        <end position="40"/>
    </location>
</feature>
<sequence length="53" mass="5529">MTYDELATTGSGLSLFGIALGQTWLVAVAFALTLAGALLVRVTFRRGKGADEV</sequence>
<gene>
    <name evidence="2" type="ORF">ACGU38_37410</name>
    <name evidence="3" type="ORF">P7W03_34570</name>
</gene>
<dbReference type="Proteomes" id="UP001231701">
    <property type="component" value="Chromosome"/>
</dbReference>
<accession>A0AAX3ZTK0</accession>
<evidence type="ECO:0000313" key="3">
    <source>
        <dbReference type="EMBL" id="WMC90439.1"/>
    </source>
</evidence>
<keyword evidence="1" id="KW-0812">Transmembrane</keyword>
<evidence type="ECO:0000313" key="4">
    <source>
        <dbReference type="Proteomes" id="UP001231701"/>
    </source>
</evidence>
<proteinExistence type="predicted"/>
<dbReference type="AlphaFoldDB" id="A0AAX3ZTK0"/>
<reference evidence="2 5" key="2">
    <citation type="submission" date="2024-10" db="EMBL/GenBank/DDBJ databases">
        <title>Draft genome assembly of a novel steroid transforming actinomycete isolated from African clawed frog Xenopus laevis.</title>
        <authorList>
            <person name="Bragin E."/>
            <person name="Kollerov V."/>
            <person name="Donova M.V."/>
        </authorList>
    </citation>
    <scope>NUCLEOTIDE SEQUENCE [LARGE SCALE GENOMIC DNA]</scope>
    <source>
        <strain evidence="2 5">MTOC-St3</strain>
    </source>
</reference>
<organism evidence="3 4">
    <name type="scientific">Streptomyces rochei</name>
    <name type="common">Streptomyces parvullus</name>
    <dbReference type="NCBI Taxonomy" id="1928"/>
    <lineage>
        <taxon>Bacteria</taxon>
        <taxon>Bacillati</taxon>
        <taxon>Actinomycetota</taxon>
        <taxon>Actinomycetes</taxon>
        <taxon>Kitasatosporales</taxon>
        <taxon>Streptomycetaceae</taxon>
        <taxon>Streptomyces</taxon>
        <taxon>Streptomyces rochei group</taxon>
    </lineage>
</organism>
<dbReference type="EMBL" id="CP121271">
    <property type="protein sequence ID" value="WMC90439.1"/>
    <property type="molecule type" value="Genomic_DNA"/>
</dbReference>
<keyword evidence="1" id="KW-0472">Membrane</keyword>
<dbReference type="EMBL" id="JBIENY010000528">
    <property type="protein sequence ID" value="MFG6301018.1"/>
    <property type="molecule type" value="Genomic_DNA"/>
</dbReference>
<reference evidence="3" key="1">
    <citation type="submission" date="2023-03" db="EMBL/GenBank/DDBJ databases">
        <title>Borrelidin-producing and root-colonizing Streptomyces rochei is a potent biopesticide for soil-borne oomycete-caused plant diseases.</title>
        <authorList>
            <person name="Zhou D."/>
            <person name="Wang X."/>
            <person name="Navarro-Munoz J.C."/>
            <person name="Li W."/>
            <person name="Li J."/>
            <person name="Jiu M."/>
            <person name="Deng S."/>
            <person name="Ye Y."/>
            <person name="Daly P."/>
            <person name="Wei L."/>
        </authorList>
    </citation>
    <scope>NUCLEOTIDE SEQUENCE</scope>
    <source>
        <strain evidence="3">JK1</strain>
    </source>
</reference>
<keyword evidence="1" id="KW-1133">Transmembrane helix</keyword>
<evidence type="ECO:0000256" key="1">
    <source>
        <dbReference type="SAM" id="Phobius"/>
    </source>
</evidence>
<dbReference type="RefSeq" id="WP_019328316.1">
    <property type="nucleotide sequence ID" value="NZ_CP121271.1"/>
</dbReference>
<protein>
    <recommendedName>
        <fullName evidence="6">LPXTG cell wall anchor domain-containing protein</fullName>
    </recommendedName>
</protein>
<keyword evidence="5" id="KW-1185">Reference proteome</keyword>
<dbReference type="Proteomes" id="UP001605990">
    <property type="component" value="Unassembled WGS sequence"/>
</dbReference>
<dbReference type="GeneID" id="90947272"/>